<evidence type="ECO:0000256" key="7">
    <source>
        <dbReference type="SAM" id="SignalP"/>
    </source>
</evidence>
<dbReference type="PANTHER" id="PTHR11002">
    <property type="entry name" value="CARBONIC ANHYDRASE"/>
    <property type="match status" value="1"/>
</dbReference>
<dbReference type="EMBL" id="CXWC01000003">
    <property type="protein sequence ID" value="CTQ68213.1"/>
    <property type="molecule type" value="Genomic_DNA"/>
</dbReference>
<dbReference type="PROSITE" id="PS00704">
    <property type="entry name" value="PROK_CO2_ANHYDRASE_1"/>
    <property type="match status" value="1"/>
</dbReference>
<evidence type="ECO:0000256" key="4">
    <source>
        <dbReference type="ARBA" id="ARBA00023239"/>
    </source>
</evidence>
<organism evidence="8 9">
    <name type="scientific">Roseibium album</name>
    <dbReference type="NCBI Taxonomy" id="311410"/>
    <lineage>
        <taxon>Bacteria</taxon>
        <taxon>Pseudomonadati</taxon>
        <taxon>Pseudomonadota</taxon>
        <taxon>Alphaproteobacteria</taxon>
        <taxon>Hyphomicrobiales</taxon>
        <taxon>Stappiaceae</taxon>
        <taxon>Roseibium</taxon>
    </lineage>
</organism>
<dbReference type="InterPro" id="IPR015892">
    <property type="entry name" value="Carbonic_anhydrase_CS"/>
</dbReference>
<sequence length="239" mass="24612">MCKSSAEGGISRRGMFAAGIAGAGALLSPAALAQVTETATGTTPPATPREALQRLKEGNARYVANAPVNTDHSVDRAKRSAGQKPFAAVVACSDSRVAPEIIFDQGLGDIFVVRVAGNFINDDGLASLEFGAAVLGVQVIVVLGHSSCGAVDATIRSVEDRELPMGHLPNLVDAIRPAVYDVMPEKPVDLLSAAIRQNARLNAEKAAASEPVLAGLHGSGKLTSVAGVYNITTGKVDFL</sequence>
<name>A0A0M7A3A4_9HYPH</name>
<feature type="binding site" evidence="6">
    <location>
        <position position="145"/>
    </location>
    <ligand>
        <name>Zn(2+)</name>
        <dbReference type="ChEBI" id="CHEBI:29105"/>
    </ligand>
</feature>
<accession>A0A0M7A3A4</accession>
<dbReference type="Pfam" id="PF00484">
    <property type="entry name" value="Pro_CA"/>
    <property type="match status" value="1"/>
</dbReference>
<dbReference type="RefSeq" id="WP_082442546.1">
    <property type="nucleotide sequence ID" value="NZ_CXWA01000007.1"/>
</dbReference>
<protein>
    <recommendedName>
        <fullName evidence="2">carbonic anhydrase</fullName>
        <ecNumber evidence="2">4.2.1.1</ecNumber>
    </recommendedName>
</protein>
<dbReference type="EC" id="4.2.1.1" evidence="2"/>
<keyword evidence="4 8" id="KW-0456">Lyase</keyword>
<dbReference type="GO" id="GO:0015976">
    <property type="term" value="P:carbon utilization"/>
    <property type="evidence" value="ECO:0007669"/>
    <property type="project" value="InterPro"/>
</dbReference>
<evidence type="ECO:0000256" key="1">
    <source>
        <dbReference type="ARBA" id="ARBA00006217"/>
    </source>
</evidence>
<feature type="binding site" evidence="6">
    <location>
        <position position="148"/>
    </location>
    <ligand>
        <name>Zn(2+)</name>
        <dbReference type="ChEBI" id="CHEBI:29105"/>
    </ligand>
</feature>
<comment type="cofactor">
    <cofactor evidence="6">
        <name>Zn(2+)</name>
        <dbReference type="ChEBI" id="CHEBI:29105"/>
    </cofactor>
    <text evidence="6">Binds 1 zinc ion per subunit.</text>
</comment>
<dbReference type="SUPFAM" id="SSF53056">
    <property type="entry name" value="beta-carbonic anhydrase, cab"/>
    <property type="match status" value="1"/>
</dbReference>
<dbReference type="STRING" id="311410.LA5095_04738"/>
<feature type="binding site" evidence="6">
    <location>
        <position position="94"/>
    </location>
    <ligand>
        <name>Zn(2+)</name>
        <dbReference type="ChEBI" id="CHEBI:29105"/>
    </ligand>
</feature>
<evidence type="ECO:0000256" key="5">
    <source>
        <dbReference type="ARBA" id="ARBA00048348"/>
    </source>
</evidence>
<feature type="signal peptide" evidence="7">
    <location>
        <begin position="1"/>
        <end position="33"/>
    </location>
</feature>
<evidence type="ECO:0000313" key="9">
    <source>
        <dbReference type="Proteomes" id="UP000049983"/>
    </source>
</evidence>
<feature type="chain" id="PRO_5009787936" description="carbonic anhydrase" evidence="7">
    <location>
        <begin position="34"/>
        <end position="239"/>
    </location>
</feature>
<proteinExistence type="inferred from homology"/>
<dbReference type="Gene3D" id="3.40.1050.10">
    <property type="entry name" value="Carbonic anhydrase"/>
    <property type="match status" value="1"/>
</dbReference>
<evidence type="ECO:0000256" key="3">
    <source>
        <dbReference type="ARBA" id="ARBA00022833"/>
    </source>
</evidence>
<comment type="catalytic activity">
    <reaction evidence="5">
        <text>hydrogencarbonate + H(+) = CO2 + H2O</text>
        <dbReference type="Rhea" id="RHEA:10748"/>
        <dbReference type="ChEBI" id="CHEBI:15377"/>
        <dbReference type="ChEBI" id="CHEBI:15378"/>
        <dbReference type="ChEBI" id="CHEBI:16526"/>
        <dbReference type="ChEBI" id="CHEBI:17544"/>
        <dbReference type="EC" id="4.2.1.1"/>
    </reaction>
</comment>
<dbReference type="CDD" id="cd03378">
    <property type="entry name" value="beta_CA_cladeC"/>
    <property type="match status" value="1"/>
</dbReference>
<keyword evidence="3 6" id="KW-0862">Zinc</keyword>
<gene>
    <name evidence="8" type="primary">mtcA2</name>
    <name evidence="8" type="ORF">LA5096_01717</name>
</gene>
<reference evidence="9" key="1">
    <citation type="submission" date="2015-07" db="EMBL/GenBank/DDBJ databases">
        <authorList>
            <person name="Rodrigo-Torres Lidia"/>
            <person name="Arahal R.David."/>
        </authorList>
    </citation>
    <scope>NUCLEOTIDE SEQUENCE [LARGE SCALE GENOMIC DNA]</scope>
    <source>
        <strain evidence="9">CECT 5096</strain>
    </source>
</reference>
<keyword evidence="7" id="KW-0732">Signal</keyword>
<keyword evidence="6" id="KW-0479">Metal-binding</keyword>
<dbReference type="Proteomes" id="UP000049983">
    <property type="component" value="Unassembled WGS sequence"/>
</dbReference>
<keyword evidence="9" id="KW-1185">Reference proteome</keyword>
<dbReference type="InterPro" id="IPR036874">
    <property type="entry name" value="Carbonic_anhydrase_sf"/>
</dbReference>
<evidence type="ECO:0000256" key="6">
    <source>
        <dbReference type="PIRSR" id="PIRSR601765-1"/>
    </source>
</evidence>
<dbReference type="GO" id="GO:0008270">
    <property type="term" value="F:zinc ion binding"/>
    <property type="evidence" value="ECO:0007669"/>
    <property type="project" value="InterPro"/>
</dbReference>
<dbReference type="SMART" id="SM00947">
    <property type="entry name" value="Pro_CA"/>
    <property type="match status" value="1"/>
</dbReference>
<dbReference type="PROSITE" id="PS51318">
    <property type="entry name" value="TAT"/>
    <property type="match status" value="1"/>
</dbReference>
<dbReference type="AlphaFoldDB" id="A0A0M7A3A4"/>
<comment type="similarity">
    <text evidence="1">Belongs to the beta-class carbonic anhydrase family.</text>
</comment>
<evidence type="ECO:0000256" key="2">
    <source>
        <dbReference type="ARBA" id="ARBA00012925"/>
    </source>
</evidence>
<dbReference type="InterPro" id="IPR001765">
    <property type="entry name" value="Carbonic_anhydrase"/>
</dbReference>
<evidence type="ECO:0000313" key="8">
    <source>
        <dbReference type="EMBL" id="CTQ68213.1"/>
    </source>
</evidence>
<dbReference type="GO" id="GO:0004089">
    <property type="term" value="F:carbonate dehydratase activity"/>
    <property type="evidence" value="ECO:0007669"/>
    <property type="project" value="UniProtKB-EC"/>
</dbReference>
<dbReference type="PANTHER" id="PTHR11002:SF79">
    <property type="entry name" value="CARBONIC ANHYDRASE 2"/>
    <property type="match status" value="1"/>
</dbReference>
<dbReference type="GeneID" id="97669132"/>
<dbReference type="InterPro" id="IPR006311">
    <property type="entry name" value="TAT_signal"/>
</dbReference>
<feature type="binding site" evidence="6">
    <location>
        <position position="92"/>
    </location>
    <ligand>
        <name>Zn(2+)</name>
        <dbReference type="ChEBI" id="CHEBI:29105"/>
    </ligand>
</feature>